<dbReference type="InterPro" id="IPR009040">
    <property type="entry name" value="Ferritin-like_diiron"/>
</dbReference>
<evidence type="ECO:0000256" key="5">
    <source>
        <dbReference type="ARBA" id="ARBA00023004"/>
    </source>
</evidence>
<dbReference type="FunFam" id="1.20.1260.10:FF:000001">
    <property type="entry name" value="Non-heme ferritin"/>
    <property type="match status" value="1"/>
</dbReference>
<dbReference type="PROSITE" id="PS50905">
    <property type="entry name" value="FERRITIN_LIKE"/>
    <property type="match status" value="1"/>
</dbReference>
<dbReference type="Gene3D" id="1.20.1260.10">
    <property type="match status" value="1"/>
</dbReference>
<dbReference type="PANTHER" id="PTHR11431">
    <property type="entry name" value="FERRITIN"/>
    <property type="match status" value="1"/>
</dbReference>
<evidence type="ECO:0000259" key="8">
    <source>
        <dbReference type="PROSITE" id="PS50905"/>
    </source>
</evidence>
<proteinExistence type="inferred from homology"/>
<gene>
    <name evidence="9" type="ORF">A2Y64_02085</name>
</gene>
<keyword evidence="7" id="KW-0963">Cytoplasm</keyword>
<dbReference type="GO" id="GO:0006826">
    <property type="term" value="P:iron ion transport"/>
    <property type="evidence" value="ECO:0007669"/>
    <property type="project" value="InterPro"/>
</dbReference>
<dbReference type="InterPro" id="IPR041719">
    <property type="entry name" value="Ferritin_prok"/>
</dbReference>
<dbReference type="GO" id="GO:0005829">
    <property type="term" value="C:cytosol"/>
    <property type="evidence" value="ECO:0007669"/>
    <property type="project" value="TreeGrafter"/>
</dbReference>
<feature type="domain" description="Ferritin-like diiron" evidence="8">
    <location>
        <begin position="1"/>
        <end position="145"/>
    </location>
</feature>
<keyword evidence="3 6" id="KW-0479">Metal-binding</keyword>
<dbReference type="EMBL" id="MFAF01000019">
    <property type="protein sequence ID" value="OGD78939.1"/>
    <property type="molecule type" value="Genomic_DNA"/>
</dbReference>
<dbReference type="EC" id="1.16.3.2" evidence="7"/>
<sequence length="176" mass="19863">MLNPKVEKLVNEQVNKELYSAYLYQAIAAYFVAGNLPGMAHWMNAQAQEEVIHAFKFYSHILERGGRVVLEAIEKPPVEWESPLAAFEASLKHERFISDSIYKIYDAVVETRDHATRPLLDWFVNEQIEEEDNATANVEKTKLVQGNGQGLLMLDREMGARVIPAPILLGILPAAK</sequence>
<protein>
    <recommendedName>
        <fullName evidence="7">Ferritin</fullName>
        <ecNumber evidence="7">1.16.3.2</ecNumber>
    </recommendedName>
</protein>
<dbReference type="GO" id="GO:0042802">
    <property type="term" value="F:identical protein binding"/>
    <property type="evidence" value="ECO:0007669"/>
    <property type="project" value="UniProtKB-ARBA"/>
</dbReference>
<dbReference type="InterPro" id="IPR012347">
    <property type="entry name" value="Ferritin-like"/>
</dbReference>
<dbReference type="GO" id="GO:0004322">
    <property type="term" value="F:ferroxidase activity"/>
    <property type="evidence" value="ECO:0007669"/>
    <property type="project" value="TreeGrafter"/>
</dbReference>
<feature type="binding site" evidence="6">
    <location>
        <position position="50"/>
    </location>
    <ligand>
        <name>Fe cation</name>
        <dbReference type="ChEBI" id="CHEBI:24875"/>
        <label>1</label>
    </ligand>
</feature>
<organism evidence="9 10">
    <name type="scientific">Candidatus Coatesbacteria bacterium RBG_13_66_14</name>
    <dbReference type="NCBI Taxonomy" id="1817816"/>
    <lineage>
        <taxon>Bacteria</taxon>
        <taxon>Candidatus Coatesiibacteriota</taxon>
    </lineage>
</organism>
<comment type="catalytic activity">
    <reaction evidence="7">
        <text>4 Fe(2+) + O2 + 6 H2O = 4 iron(III) oxide-hydroxide + 12 H(+)</text>
        <dbReference type="Rhea" id="RHEA:11972"/>
        <dbReference type="ChEBI" id="CHEBI:15377"/>
        <dbReference type="ChEBI" id="CHEBI:15378"/>
        <dbReference type="ChEBI" id="CHEBI:15379"/>
        <dbReference type="ChEBI" id="CHEBI:29033"/>
        <dbReference type="ChEBI" id="CHEBI:78619"/>
        <dbReference type="EC" id="1.16.3.2"/>
    </reaction>
</comment>
<dbReference type="GO" id="GO:0006879">
    <property type="term" value="P:intracellular iron ion homeostasis"/>
    <property type="evidence" value="ECO:0007669"/>
    <property type="project" value="UniProtKB-KW"/>
</dbReference>
<evidence type="ECO:0000256" key="7">
    <source>
        <dbReference type="RuleBase" id="RU361145"/>
    </source>
</evidence>
<dbReference type="InterPro" id="IPR008331">
    <property type="entry name" value="Ferritin_DPS_dom"/>
</dbReference>
<evidence type="ECO:0000313" key="10">
    <source>
        <dbReference type="Proteomes" id="UP000177187"/>
    </source>
</evidence>
<reference evidence="9 10" key="1">
    <citation type="journal article" date="2016" name="Nat. Commun.">
        <title>Thousands of microbial genomes shed light on interconnected biogeochemical processes in an aquifer system.</title>
        <authorList>
            <person name="Anantharaman K."/>
            <person name="Brown C.T."/>
            <person name="Hug L.A."/>
            <person name="Sharon I."/>
            <person name="Castelle C.J."/>
            <person name="Probst A.J."/>
            <person name="Thomas B.C."/>
            <person name="Singh A."/>
            <person name="Wilkins M.J."/>
            <person name="Karaoz U."/>
            <person name="Brodie E.L."/>
            <person name="Williams K.H."/>
            <person name="Hubbard S.S."/>
            <person name="Banfield J.F."/>
        </authorList>
    </citation>
    <scope>NUCLEOTIDE SEQUENCE [LARGE SCALE GENOMIC DNA]</scope>
</reference>
<name>A0A1F5FH05_9BACT</name>
<accession>A0A1F5FH05</accession>
<dbReference type="InterPro" id="IPR001519">
    <property type="entry name" value="Ferritin"/>
</dbReference>
<comment type="similarity">
    <text evidence="1 7">Belongs to the ferritin family. Prokaryotic subfamily.</text>
</comment>
<comment type="caution">
    <text evidence="9">The sequence shown here is derived from an EMBL/GenBank/DDBJ whole genome shotgun (WGS) entry which is preliminary data.</text>
</comment>
<dbReference type="SUPFAM" id="SSF47240">
    <property type="entry name" value="Ferritin-like"/>
    <property type="match status" value="1"/>
</dbReference>
<dbReference type="GO" id="GO:0008199">
    <property type="term" value="F:ferric iron binding"/>
    <property type="evidence" value="ECO:0007669"/>
    <property type="project" value="InterPro"/>
</dbReference>
<comment type="subcellular location">
    <subcellularLocation>
        <location evidence="7">Cytoplasm</location>
    </subcellularLocation>
</comment>
<dbReference type="GO" id="GO:0008198">
    <property type="term" value="F:ferrous iron binding"/>
    <property type="evidence" value="ECO:0007669"/>
    <property type="project" value="TreeGrafter"/>
</dbReference>
<evidence type="ECO:0000256" key="1">
    <source>
        <dbReference type="ARBA" id="ARBA00006950"/>
    </source>
</evidence>
<evidence type="ECO:0000313" key="9">
    <source>
        <dbReference type="EMBL" id="OGD78939.1"/>
    </source>
</evidence>
<dbReference type="Proteomes" id="UP000177187">
    <property type="component" value="Unassembled WGS sequence"/>
</dbReference>
<keyword evidence="4" id="KW-0560">Oxidoreductase</keyword>
<evidence type="ECO:0000256" key="4">
    <source>
        <dbReference type="ARBA" id="ARBA00023002"/>
    </source>
</evidence>
<keyword evidence="2 7" id="KW-0409">Iron storage</keyword>
<evidence type="ECO:0000256" key="3">
    <source>
        <dbReference type="ARBA" id="ARBA00022723"/>
    </source>
</evidence>
<feature type="binding site" evidence="6">
    <location>
        <position position="17"/>
    </location>
    <ligand>
        <name>Fe cation</name>
        <dbReference type="ChEBI" id="CHEBI:24875"/>
        <label>1</label>
    </ligand>
</feature>
<dbReference type="PANTHER" id="PTHR11431:SF127">
    <property type="entry name" value="BACTERIAL NON-HEME FERRITIN"/>
    <property type="match status" value="1"/>
</dbReference>
<dbReference type="AlphaFoldDB" id="A0A1F5FH05"/>
<feature type="binding site" evidence="6">
    <location>
        <position position="53"/>
    </location>
    <ligand>
        <name>Fe cation</name>
        <dbReference type="ChEBI" id="CHEBI:24875"/>
        <label>1</label>
    </ligand>
</feature>
<evidence type="ECO:0000256" key="6">
    <source>
        <dbReference type="PIRSR" id="PIRSR601519-1"/>
    </source>
</evidence>
<evidence type="ECO:0000256" key="2">
    <source>
        <dbReference type="ARBA" id="ARBA00022434"/>
    </source>
</evidence>
<dbReference type="STRING" id="1817816.A2Y64_02085"/>
<keyword evidence="5 6" id="KW-0408">Iron</keyword>
<feature type="binding site" evidence="6">
    <location>
        <position position="127"/>
    </location>
    <ligand>
        <name>Fe cation</name>
        <dbReference type="ChEBI" id="CHEBI:24875"/>
        <label>1</label>
    </ligand>
</feature>
<comment type="function">
    <text evidence="7">Iron-storage protein.</text>
</comment>
<dbReference type="Pfam" id="PF00210">
    <property type="entry name" value="Ferritin"/>
    <property type="match status" value="1"/>
</dbReference>
<dbReference type="InterPro" id="IPR009078">
    <property type="entry name" value="Ferritin-like_SF"/>
</dbReference>
<dbReference type="CDD" id="cd01055">
    <property type="entry name" value="Nonheme_Ferritin"/>
    <property type="match status" value="1"/>
</dbReference>
<feature type="binding site" evidence="6">
    <location>
        <position position="94"/>
    </location>
    <ligand>
        <name>Fe cation</name>
        <dbReference type="ChEBI" id="CHEBI:24875"/>
        <label>1</label>
    </ligand>
</feature>